<feature type="compositionally biased region" description="Basic and acidic residues" evidence="4">
    <location>
        <begin position="1085"/>
        <end position="1095"/>
    </location>
</feature>
<name>A0AAN8XQ58_POLSC</name>
<feature type="region of interest" description="Disordered" evidence="4">
    <location>
        <begin position="649"/>
        <end position="671"/>
    </location>
</feature>
<dbReference type="InterPro" id="IPR019819">
    <property type="entry name" value="Carboxylesterase_B_CS"/>
</dbReference>
<comment type="caution">
    <text evidence="7">The sequence shown here is derived from an EMBL/GenBank/DDBJ whole genome shotgun (WGS) entry which is preliminary data.</text>
</comment>
<sequence length="1226" mass="138221">MVNTEMCHTTTRIAIVTVVLVQFQVSVVCNLHGFSPQNRMFRKEMSANGSRVDGDWLYNSYSNANKFYQSIEHLSGTGELLTREIRVKQGRLKGVVREFRNPKLKNVETFLGIPYAAPPVKALRFMPPGSPPSWKDLKVFNTFGPVCPQRPPDLNREPLKTMNVGQYNRLKGLMPFLTNQSEDCLYLNIYAPEQDSKYQAKYPVLVYIHGESFEWNSGNPYDGSVLASYGNVLVVTINFRLGILGFLKPGISEHTVSNFGLLDQIAALQWIKENIEEFGGDPSKVTLMGHGTGAACINFLMVSPVSMASEGLFHKAILMSGTALSDWAVTRNPLQYTIQVAEALNCPLVEENDELSNCLRRKRLSEIMSVKINVPEFQTPFGPIVDGSVVPNTPEQLMGVYQTLFTRYDLLYGITQWETYHSLDPVSLTYGMLEAERNELLKKYMYYKFEALPYFALATTLSAYLNWSQPSSVKSAAEEHRDLVLNVLTDARYTAPVIQMAQYHSKLNPKSYLYVFGHKSTMGEFAGSERSISGEEIAYVLGSPLLNEETPLSDHKFNLPEQLLCEYILTYFTNFVKTGNPNAPRRVEYMTLGPKEWQEYDVYWPEYDPKVQSYVTLDIPPHLGHRYRAQMTQFWNKILPDLLKNPTRTRTQTPDISMPLQPRTMRPSEDRNTWTYGTVRVSPNEYQRDKKPFKVPEEENESLLTKLMDYPLEEGKANAENSETHFTWVIYLVAIAFCLLIVNGIIVVYYFRRKKEETNKSIRIVRPRNVSDAGFEERLNGVDRFYPSRENSETGTTTGGDTKASSNTIGKLKKVWTNSTEGPTKVKKWIQLEILAKCSKENKRIDRSGSSRTKKLPNKSTEPSHTSSGVSPVNSILKNSRRVCKSQEGLNTLPTVHVKKVSVGIDATPSSRGDSVLKQVPIELTKSLDQGIVKIPSDDVESGADEEPKLVRRSRTSISLQVLPTDENEIKFVSSSKPEIIKLLRKPNINKNNFVTFGSKQDRDINVTSRESDIISEGTHVDPLENIQKRNFPKVLPDFPEIKAMKRLSFPQSALLNIVESNRNKLHLPPPPPPPRISTLQRKDKQNFENHENESKFLTFSTLSLKTPEKKGEDQPVGTSTDTSREVKPGNCATSTASSNKSDAAVENRSDSDKGNKKPGKREVPNIIIQPKIGPKKSEMNANKQQGKKARINLQAVVSDKSKNSPNPQLDTKGPSEKRKGPVKGK</sequence>
<dbReference type="SUPFAM" id="SSF53474">
    <property type="entry name" value="alpha/beta-Hydrolases"/>
    <property type="match status" value="1"/>
</dbReference>
<keyword evidence="5" id="KW-1133">Transmembrane helix</keyword>
<proteinExistence type="inferred from homology"/>
<accession>A0AAN8XQ58</accession>
<dbReference type="Proteomes" id="UP001372834">
    <property type="component" value="Unassembled WGS sequence"/>
</dbReference>
<dbReference type="Pfam" id="PF00135">
    <property type="entry name" value="COesterase"/>
    <property type="match status" value="1"/>
</dbReference>
<reference evidence="7 8" key="1">
    <citation type="submission" date="2023-10" db="EMBL/GenBank/DDBJ databases">
        <title>Genomes of two closely related lineages of the louse Polyplax serrata with different host specificities.</title>
        <authorList>
            <person name="Martinu J."/>
            <person name="Tarabai H."/>
            <person name="Stefka J."/>
            <person name="Hypsa V."/>
        </authorList>
    </citation>
    <scope>NUCLEOTIDE SEQUENCE [LARGE SCALE GENOMIC DNA]</scope>
    <source>
        <strain evidence="7">HR10_N</strain>
    </source>
</reference>
<keyword evidence="5" id="KW-0812">Transmembrane</keyword>
<feature type="compositionally biased region" description="Polar residues" evidence="4">
    <location>
        <begin position="793"/>
        <end position="806"/>
    </location>
</feature>
<evidence type="ECO:0000256" key="5">
    <source>
        <dbReference type="SAM" id="Phobius"/>
    </source>
</evidence>
<evidence type="ECO:0000256" key="3">
    <source>
        <dbReference type="ARBA" id="ARBA00023180"/>
    </source>
</evidence>
<dbReference type="PANTHER" id="PTHR43903">
    <property type="entry name" value="NEUROLIGIN"/>
    <property type="match status" value="1"/>
</dbReference>
<gene>
    <name evidence="7" type="ORF">RUM43_001133</name>
</gene>
<comment type="similarity">
    <text evidence="1">Belongs to the type-B carboxylesterase/lipase family.</text>
</comment>
<organism evidence="7 8">
    <name type="scientific">Polyplax serrata</name>
    <name type="common">Common mouse louse</name>
    <dbReference type="NCBI Taxonomy" id="468196"/>
    <lineage>
        <taxon>Eukaryota</taxon>
        <taxon>Metazoa</taxon>
        <taxon>Ecdysozoa</taxon>
        <taxon>Arthropoda</taxon>
        <taxon>Hexapoda</taxon>
        <taxon>Insecta</taxon>
        <taxon>Pterygota</taxon>
        <taxon>Neoptera</taxon>
        <taxon>Paraneoptera</taxon>
        <taxon>Psocodea</taxon>
        <taxon>Troctomorpha</taxon>
        <taxon>Phthiraptera</taxon>
        <taxon>Anoplura</taxon>
        <taxon>Polyplacidae</taxon>
        <taxon>Polyplax</taxon>
    </lineage>
</organism>
<protein>
    <recommendedName>
        <fullName evidence="6">Carboxylesterase type B domain-containing protein</fullName>
    </recommendedName>
</protein>
<evidence type="ECO:0000313" key="8">
    <source>
        <dbReference type="Proteomes" id="UP001372834"/>
    </source>
</evidence>
<keyword evidence="3" id="KW-0325">Glycoprotein</keyword>
<evidence type="ECO:0000313" key="7">
    <source>
        <dbReference type="EMBL" id="KAK6644860.1"/>
    </source>
</evidence>
<dbReference type="AlphaFoldDB" id="A0AAN8XQ58"/>
<evidence type="ECO:0000256" key="1">
    <source>
        <dbReference type="ARBA" id="ARBA00005964"/>
    </source>
</evidence>
<feature type="compositionally biased region" description="Basic and acidic residues" evidence="4">
    <location>
        <begin position="1144"/>
        <end position="1164"/>
    </location>
</feature>
<evidence type="ECO:0000259" key="6">
    <source>
        <dbReference type="Pfam" id="PF00135"/>
    </source>
</evidence>
<dbReference type="InterPro" id="IPR002018">
    <property type="entry name" value="CarbesteraseB"/>
</dbReference>
<keyword evidence="2" id="KW-0732">Signal</keyword>
<feature type="region of interest" description="Disordered" evidence="4">
    <location>
        <begin position="1085"/>
        <end position="1226"/>
    </location>
</feature>
<dbReference type="Gene3D" id="3.40.50.1820">
    <property type="entry name" value="alpha/beta hydrolase"/>
    <property type="match status" value="1"/>
</dbReference>
<feature type="region of interest" description="Disordered" evidence="4">
    <location>
        <begin position="784"/>
        <end position="806"/>
    </location>
</feature>
<dbReference type="InterPro" id="IPR051093">
    <property type="entry name" value="Neuroligin/BSAL"/>
</dbReference>
<evidence type="ECO:0000256" key="2">
    <source>
        <dbReference type="ARBA" id="ARBA00022729"/>
    </source>
</evidence>
<dbReference type="PROSITE" id="PS00941">
    <property type="entry name" value="CARBOXYLESTERASE_B_2"/>
    <property type="match status" value="1"/>
</dbReference>
<feature type="compositionally biased region" description="Polar residues" evidence="4">
    <location>
        <begin position="858"/>
        <end position="876"/>
    </location>
</feature>
<dbReference type="InterPro" id="IPR029058">
    <property type="entry name" value="AB_hydrolase_fold"/>
</dbReference>
<evidence type="ECO:0000256" key="4">
    <source>
        <dbReference type="SAM" id="MobiDB-lite"/>
    </source>
</evidence>
<feature type="domain" description="Carboxylesterase type B" evidence="6">
    <location>
        <begin position="84"/>
        <end position="635"/>
    </location>
</feature>
<feature type="compositionally biased region" description="Polar residues" evidence="4">
    <location>
        <begin position="1132"/>
        <end position="1142"/>
    </location>
</feature>
<keyword evidence="5" id="KW-0472">Membrane</keyword>
<feature type="region of interest" description="Disordered" evidence="4">
    <location>
        <begin position="843"/>
        <end position="876"/>
    </location>
</feature>
<feature type="transmembrane region" description="Helical" evidence="5">
    <location>
        <begin position="728"/>
        <end position="751"/>
    </location>
</feature>
<dbReference type="EMBL" id="JAWJWE010000001">
    <property type="protein sequence ID" value="KAK6644860.1"/>
    <property type="molecule type" value="Genomic_DNA"/>
</dbReference>
<feature type="compositionally biased region" description="Polar residues" evidence="4">
    <location>
        <begin position="1096"/>
        <end position="1105"/>
    </location>
</feature>